<sequence length="143" mass="15605">MSDQESVNSSNGSTDTLINPVPSDNIDSEESQPHTDDSDPSHSSIPDPDGNDVMNTNVITTLTTTNFWAVMMFVFQQRAGPNPDPQQATTLGMQVGEKLLEFGCSGQEVKYEYPFDDAFFTALSNTLRNGMSNASESDLVEDE</sequence>
<comment type="caution">
    <text evidence="2">The sequence shown here is derived from an EMBL/GenBank/DDBJ whole genome shotgun (WGS) entry which is preliminary data.</text>
</comment>
<feature type="compositionally biased region" description="Basic and acidic residues" evidence="1">
    <location>
        <begin position="31"/>
        <end position="40"/>
    </location>
</feature>
<evidence type="ECO:0000313" key="3">
    <source>
        <dbReference type="Proteomes" id="UP000289152"/>
    </source>
</evidence>
<gene>
    <name evidence="2" type="ORF">M231_01725</name>
</gene>
<dbReference type="EMBL" id="SDIL01000013">
    <property type="protein sequence ID" value="RXK40877.1"/>
    <property type="molecule type" value="Genomic_DNA"/>
</dbReference>
<reference evidence="2 3" key="1">
    <citation type="submission" date="2016-06" db="EMBL/GenBank/DDBJ databases">
        <title>Evolution of pathogenesis and genome organization in the Tremellales.</title>
        <authorList>
            <person name="Cuomo C."/>
            <person name="Litvintseva A."/>
            <person name="Heitman J."/>
            <person name="Chen Y."/>
            <person name="Sun S."/>
            <person name="Springer D."/>
            <person name="Dromer F."/>
            <person name="Young S."/>
            <person name="Zeng Q."/>
            <person name="Chapman S."/>
            <person name="Gujja S."/>
            <person name="Saif S."/>
            <person name="Birren B."/>
        </authorList>
    </citation>
    <scope>NUCLEOTIDE SEQUENCE [LARGE SCALE GENOMIC DNA]</scope>
    <source>
        <strain evidence="2 3">ATCC 28783</strain>
    </source>
</reference>
<feature type="region of interest" description="Disordered" evidence="1">
    <location>
        <begin position="1"/>
        <end position="57"/>
    </location>
</feature>
<dbReference type="AlphaFoldDB" id="A0A4V1M4M4"/>
<evidence type="ECO:0000256" key="1">
    <source>
        <dbReference type="SAM" id="MobiDB-lite"/>
    </source>
</evidence>
<dbReference type="InParanoid" id="A0A4V1M4M4"/>
<proteinExistence type="predicted"/>
<dbReference type="Proteomes" id="UP000289152">
    <property type="component" value="Unassembled WGS sequence"/>
</dbReference>
<name>A0A4V1M4M4_TREME</name>
<organism evidence="2 3">
    <name type="scientific">Tremella mesenterica</name>
    <name type="common">Jelly fungus</name>
    <dbReference type="NCBI Taxonomy" id="5217"/>
    <lineage>
        <taxon>Eukaryota</taxon>
        <taxon>Fungi</taxon>
        <taxon>Dikarya</taxon>
        <taxon>Basidiomycota</taxon>
        <taxon>Agaricomycotina</taxon>
        <taxon>Tremellomycetes</taxon>
        <taxon>Tremellales</taxon>
        <taxon>Tremellaceae</taxon>
        <taxon>Tremella</taxon>
    </lineage>
</organism>
<keyword evidence="3" id="KW-1185">Reference proteome</keyword>
<feature type="compositionally biased region" description="Polar residues" evidence="1">
    <location>
        <begin position="1"/>
        <end position="17"/>
    </location>
</feature>
<protein>
    <submittedName>
        <fullName evidence="2">Uncharacterized protein</fullName>
    </submittedName>
</protein>
<accession>A0A4V1M4M4</accession>
<evidence type="ECO:0000313" key="2">
    <source>
        <dbReference type="EMBL" id="RXK40877.1"/>
    </source>
</evidence>